<organism evidence="4 5">
    <name type="scientific">Sphingobium fuliginis (strain ATCC 27551)</name>
    <dbReference type="NCBI Taxonomy" id="336203"/>
    <lineage>
        <taxon>Bacteria</taxon>
        <taxon>Pseudomonadati</taxon>
        <taxon>Pseudomonadota</taxon>
        <taxon>Alphaproteobacteria</taxon>
        <taxon>Sphingomonadales</taxon>
        <taxon>Sphingomonadaceae</taxon>
        <taxon>Sphingobium</taxon>
    </lineage>
</organism>
<dbReference type="PANTHER" id="PTHR30004:SF6">
    <property type="entry name" value="D-THREONATE 4-PHOSPHATE DEHYDROGENASE"/>
    <property type="match status" value="1"/>
</dbReference>
<proteinExistence type="predicted"/>
<dbReference type="GO" id="GO:0051287">
    <property type="term" value="F:NAD binding"/>
    <property type="evidence" value="ECO:0007669"/>
    <property type="project" value="InterPro"/>
</dbReference>
<protein>
    <submittedName>
        <fullName evidence="4">4-hydroxythreonine-4-phosphate dehydrogenase PdxA</fullName>
    </submittedName>
</protein>
<name>A0A7M2GPZ0_SPHSA</name>
<dbReference type="GO" id="GO:0046872">
    <property type="term" value="F:metal ion binding"/>
    <property type="evidence" value="ECO:0007669"/>
    <property type="project" value="UniProtKB-KW"/>
</dbReference>
<dbReference type="AlphaFoldDB" id="A0A7M2GPZ0"/>
<evidence type="ECO:0000256" key="2">
    <source>
        <dbReference type="ARBA" id="ARBA00023002"/>
    </source>
</evidence>
<keyword evidence="2" id="KW-0560">Oxidoreductase</keyword>
<dbReference type="GO" id="GO:0016491">
    <property type="term" value="F:oxidoreductase activity"/>
    <property type="evidence" value="ECO:0007669"/>
    <property type="project" value="UniProtKB-KW"/>
</dbReference>
<dbReference type="Gene3D" id="3.40.718.10">
    <property type="entry name" value="Isopropylmalate Dehydrogenase"/>
    <property type="match status" value="1"/>
</dbReference>
<keyword evidence="3" id="KW-0520">NAD</keyword>
<reference evidence="5" key="1">
    <citation type="submission" date="2020-08" db="EMBL/GenBank/DDBJ databases">
        <title>Complete genome sequence of Sphingobium barthaii strain KK22, a high-molecular-weight polycyclic aromatic hydrocarbon-degrading soil bacterium.</title>
        <authorList>
            <person name="Mori J.F."/>
            <person name="Kanaly R.A."/>
        </authorList>
    </citation>
    <scope>NUCLEOTIDE SEQUENCE [LARGE SCALE GENOMIC DNA]</scope>
    <source>
        <strain evidence="5">KK22</strain>
        <plasmid evidence="5">p1</plasmid>
    </source>
</reference>
<accession>A0A7M2GPZ0</accession>
<evidence type="ECO:0000313" key="4">
    <source>
        <dbReference type="EMBL" id="QOT74588.1"/>
    </source>
</evidence>
<keyword evidence="1" id="KW-0479">Metal-binding</keyword>
<dbReference type="InterPro" id="IPR005255">
    <property type="entry name" value="PdxA_fam"/>
</dbReference>
<evidence type="ECO:0000313" key="5">
    <source>
        <dbReference type="Proteomes" id="UP000593663"/>
    </source>
</evidence>
<evidence type="ECO:0000256" key="3">
    <source>
        <dbReference type="ARBA" id="ARBA00023027"/>
    </source>
</evidence>
<dbReference type="KEGG" id="sbar:H5V43_22290"/>
<dbReference type="SUPFAM" id="SSF53659">
    <property type="entry name" value="Isocitrate/Isopropylmalate dehydrogenase-like"/>
    <property type="match status" value="1"/>
</dbReference>
<dbReference type="Pfam" id="PF04166">
    <property type="entry name" value="PdxA"/>
    <property type="match status" value="1"/>
</dbReference>
<sequence length="338" mass="35196">MSTASDPPMAATAGRPVVGTMIGDPAGIGPEVTVKALADGSVHEVSIPVLLGSAAAVERALDMTGVKARVRRMRSFERPSDDVRVIDVIDTGALPEGVLPLGEDTEVAGHASAQWLDELDALARDGSFAATIMGPISTGSLKMAGKLDKVISPTPGESYLVLLTGPLRVAHLTDHMSLRQVIDVITADLVAKAIGQVNDAMRSWGIARPRIAVAGLNPHAMGDEDRLAIAPGVERARAAGIAVEGPIAPDSVFRQCIEGRYDMVLAMFHDQGHIAVKTWGFSGNCVIMMGPPYLHMSVAHGTAYDIVGTGQADAAMMLSAMRTCGQLASGQGFSGDAQ</sequence>
<dbReference type="EMBL" id="CP060037">
    <property type="protein sequence ID" value="QOT74588.1"/>
    <property type="molecule type" value="Genomic_DNA"/>
</dbReference>
<keyword evidence="4" id="KW-0614">Plasmid</keyword>
<dbReference type="Proteomes" id="UP000593663">
    <property type="component" value="Plasmid p1"/>
</dbReference>
<geneLocation type="plasmid" evidence="4 5">
    <name>p1</name>
</geneLocation>
<gene>
    <name evidence="4" type="ORF">H5V43_22290</name>
</gene>
<evidence type="ECO:0000256" key="1">
    <source>
        <dbReference type="ARBA" id="ARBA00022723"/>
    </source>
</evidence>
<dbReference type="PANTHER" id="PTHR30004">
    <property type="entry name" value="4-HYDROXYTHREONINE-4-PHOSPHATE DEHYDROGENASE"/>
    <property type="match status" value="1"/>
</dbReference>
<dbReference type="RefSeq" id="WP_025548176.1">
    <property type="nucleotide sequence ID" value="NZ_CP060037.1"/>
</dbReference>